<dbReference type="NCBIfam" id="TIGR00254">
    <property type="entry name" value="GGDEF"/>
    <property type="match status" value="1"/>
</dbReference>
<dbReference type="Proteomes" id="UP001329915">
    <property type="component" value="Chromosome"/>
</dbReference>
<dbReference type="InterPro" id="IPR029787">
    <property type="entry name" value="Nucleotide_cyclase"/>
</dbReference>
<dbReference type="Pfam" id="PF00990">
    <property type="entry name" value="GGDEF"/>
    <property type="match status" value="1"/>
</dbReference>
<feature type="transmembrane region" description="Helical" evidence="1">
    <location>
        <begin position="9"/>
        <end position="30"/>
    </location>
</feature>
<dbReference type="CDD" id="cd01949">
    <property type="entry name" value="GGDEF"/>
    <property type="match status" value="1"/>
</dbReference>
<dbReference type="RefSeq" id="WP_366923795.1">
    <property type="nucleotide sequence ID" value="NZ_CP121694.1"/>
</dbReference>
<dbReference type="EMBL" id="CP121694">
    <property type="protein sequence ID" value="WRO20918.1"/>
    <property type="molecule type" value="Genomic_DNA"/>
</dbReference>
<dbReference type="InterPro" id="IPR000160">
    <property type="entry name" value="GGDEF_dom"/>
</dbReference>
<feature type="transmembrane region" description="Helical" evidence="1">
    <location>
        <begin position="136"/>
        <end position="156"/>
    </location>
</feature>
<dbReference type="GO" id="GO:0052621">
    <property type="term" value="F:diguanylate cyclase activity"/>
    <property type="evidence" value="ECO:0007669"/>
    <property type="project" value="TreeGrafter"/>
</dbReference>
<gene>
    <name evidence="3" type="ORF">MFMK1_000708</name>
</gene>
<dbReference type="Gene3D" id="3.30.70.270">
    <property type="match status" value="1"/>
</dbReference>
<evidence type="ECO:0000259" key="2">
    <source>
        <dbReference type="PROSITE" id="PS50887"/>
    </source>
</evidence>
<dbReference type="AlphaFoldDB" id="A0AAU0UHX2"/>
<evidence type="ECO:0000256" key="1">
    <source>
        <dbReference type="SAM" id="Phobius"/>
    </source>
</evidence>
<feature type="transmembrane region" description="Helical" evidence="1">
    <location>
        <begin position="36"/>
        <end position="57"/>
    </location>
</feature>
<feature type="transmembrane region" description="Helical" evidence="1">
    <location>
        <begin position="69"/>
        <end position="92"/>
    </location>
</feature>
<dbReference type="PROSITE" id="PS50887">
    <property type="entry name" value="GGDEF"/>
    <property type="match status" value="1"/>
</dbReference>
<sequence>MFRSTEKKLWYIIAFAGIPYLFLLLMLKTIQTNMRPLFFLVAFVFIFDWIFIPFYFFQNRFTWWKKLITVGLNVVLSFVFIEFTGGAASVFYPGFYYLPVLIACVYGGLWESLATAILVIVLSIYGFEWQILYSGYYLAAHSLTLFLVAVVLGFVIGEEKKQRWENERMARKLKLAYEELSSSHSQLKAYTEIVEDMNDEMEHLAVTDDLTLLYNYRYFQNCLERMIRQKNTHPIALIMLDIDHFKKVNDGWGHLVGNKVLVRIAEIIRSLVRDNDVVVRYGGEEFAILLPNTGSKGAHMVAERIRETVAGEVFYELDGEELRGTVSQGITIFPEEAADPSVLISNADKAMYCAKKMGRNRVVLFKDIDDKQQSR</sequence>
<keyword evidence="1" id="KW-0472">Membrane</keyword>
<name>A0AAU0UHX2_9FIRM</name>
<keyword evidence="1" id="KW-1133">Transmembrane helix</keyword>
<dbReference type="SMART" id="SM00267">
    <property type="entry name" value="GGDEF"/>
    <property type="match status" value="1"/>
</dbReference>
<dbReference type="KEGG" id="dbc:MFMK1_000708"/>
<protein>
    <submittedName>
        <fullName evidence="3">GGDEF domain-containing protein</fullName>
    </submittedName>
</protein>
<keyword evidence="1" id="KW-0812">Transmembrane</keyword>
<dbReference type="FunFam" id="3.30.70.270:FF:000001">
    <property type="entry name" value="Diguanylate cyclase domain protein"/>
    <property type="match status" value="1"/>
</dbReference>
<accession>A0AAU0UHX2</accession>
<reference evidence="3 4" key="1">
    <citation type="submission" date="2023-04" db="EMBL/GenBank/DDBJ databases">
        <authorList>
            <person name="Hsu D."/>
        </authorList>
    </citation>
    <scope>NUCLEOTIDE SEQUENCE [LARGE SCALE GENOMIC DNA]</scope>
    <source>
        <strain evidence="3 4">MK1</strain>
    </source>
</reference>
<dbReference type="SUPFAM" id="SSF55073">
    <property type="entry name" value="Nucleotide cyclase"/>
    <property type="match status" value="1"/>
</dbReference>
<keyword evidence="4" id="KW-1185">Reference proteome</keyword>
<evidence type="ECO:0000313" key="3">
    <source>
        <dbReference type="EMBL" id="WRO20918.1"/>
    </source>
</evidence>
<feature type="domain" description="GGDEF" evidence="2">
    <location>
        <begin position="233"/>
        <end position="367"/>
    </location>
</feature>
<proteinExistence type="predicted"/>
<dbReference type="InterPro" id="IPR050469">
    <property type="entry name" value="Diguanylate_Cyclase"/>
</dbReference>
<feature type="transmembrane region" description="Helical" evidence="1">
    <location>
        <begin position="98"/>
        <end position="124"/>
    </location>
</feature>
<evidence type="ECO:0000313" key="4">
    <source>
        <dbReference type="Proteomes" id="UP001329915"/>
    </source>
</evidence>
<dbReference type="PANTHER" id="PTHR45138">
    <property type="entry name" value="REGULATORY COMPONENTS OF SENSORY TRANSDUCTION SYSTEM"/>
    <property type="match status" value="1"/>
</dbReference>
<organism evidence="3 4">
    <name type="scientific">Metallumcola ferriviriculae</name>
    <dbReference type="NCBI Taxonomy" id="3039180"/>
    <lineage>
        <taxon>Bacteria</taxon>
        <taxon>Bacillati</taxon>
        <taxon>Bacillota</taxon>
        <taxon>Clostridia</taxon>
        <taxon>Neomoorellales</taxon>
        <taxon>Desulfitibacteraceae</taxon>
        <taxon>Metallumcola</taxon>
    </lineage>
</organism>
<dbReference type="InterPro" id="IPR043128">
    <property type="entry name" value="Rev_trsase/Diguanyl_cyclase"/>
</dbReference>
<dbReference type="PANTHER" id="PTHR45138:SF9">
    <property type="entry name" value="DIGUANYLATE CYCLASE DGCM-RELATED"/>
    <property type="match status" value="1"/>
</dbReference>